<keyword evidence="4 9" id="KW-0808">Transferase</keyword>
<dbReference type="GO" id="GO:0006351">
    <property type="term" value="P:DNA-templated transcription"/>
    <property type="evidence" value="ECO:0007669"/>
    <property type="project" value="InterPro"/>
</dbReference>
<dbReference type="InterPro" id="IPR046950">
    <property type="entry name" value="DNA-dir_Rpol_C_phage-type"/>
</dbReference>
<dbReference type="SMART" id="SM01311">
    <property type="entry name" value="RPOL_N"/>
    <property type="match status" value="1"/>
</dbReference>
<dbReference type="Proteomes" id="UP000516232">
    <property type="component" value="Segment"/>
</dbReference>
<evidence type="ECO:0000256" key="2">
    <source>
        <dbReference type="ARBA" id="ARBA00012418"/>
    </source>
</evidence>
<dbReference type="InterPro" id="IPR024075">
    <property type="entry name" value="DNA-dir_RNA_pol_helix_hairp_sf"/>
</dbReference>
<evidence type="ECO:0000256" key="8">
    <source>
        <dbReference type="ARBA" id="ARBA00048552"/>
    </source>
</evidence>
<protein>
    <recommendedName>
        <fullName evidence="2 9">DNA-directed RNA polymerase</fullName>
        <ecNumber evidence="2 9">2.7.7.6</ecNumber>
    </recommendedName>
</protein>
<dbReference type="InterPro" id="IPR007110">
    <property type="entry name" value="Ig-like_dom"/>
</dbReference>
<name>A0A7G9VYN7_BPACA</name>
<organismHost>
    <name type="scientific">Acinetobacter baumannii</name>
    <dbReference type="NCBI Taxonomy" id="470"/>
</organismHost>
<keyword evidence="6 9" id="KW-0804">Transcription</keyword>
<evidence type="ECO:0000256" key="1">
    <source>
        <dbReference type="ARBA" id="ARBA00009493"/>
    </source>
</evidence>
<evidence type="ECO:0000256" key="5">
    <source>
        <dbReference type="ARBA" id="ARBA00022695"/>
    </source>
</evidence>
<dbReference type="PANTHER" id="PTHR10102">
    <property type="entry name" value="DNA-DIRECTED RNA POLYMERASE, MITOCHONDRIAL"/>
    <property type="match status" value="1"/>
</dbReference>
<proteinExistence type="inferred from homology"/>
<dbReference type="Gene3D" id="1.10.287.280">
    <property type="match status" value="1"/>
</dbReference>
<comment type="similarity">
    <text evidence="1 9">Belongs to the phage and mitochondrial RNA polymerase family.</text>
</comment>
<evidence type="ECO:0000256" key="9">
    <source>
        <dbReference type="RuleBase" id="RU003805"/>
    </source>
</evidence>
<dbReference type="PANTHER" id="PTHR10102:SF0">
    <property type="entry name" value="DNA-DIRECTED RNA POLYMERASE, MITOCHONDRIAL"/>
    <property type="match status" value="1"/>
</dbReference>
<dbReference type="InterPro" id="IPR043502">
    <property type="entry name" value="DNA/RNA_pol_sf"/>
</dbReference>
<dbReference type="Gene3D" id="1.10.1320.10">
    <property type="entry name" value="DNA-directed RNA polymerase, N-terminal domain"/>
    <property type="match status" value="1"/>
</dbReference>
<dbReference type="PROSITE" id="PS50835">
    <property type="entry name" value="IG_LIKE"/>
    <property type="match status" value="1"/>
</dbReference>
<keyword evidence="12" id="KW-1185">Reference proteome</keyword>
<dbReference type="GO" id="GO:0003677">
    <property type="term" value="F:DNA binding"/>
    <property type="evidence" value="ECO:0007669"/>
    <property type="project" value="InterPro"/>
</dbReference>
<dbReference type="PROSITE" id="PS00489">
    <property type="entry name" value="RNA_POL_PHAGE_2"/>
    <property type="match status" value="1"/>
</dbReference>
<dbReference type="EC" id="2.7.7.6" evidence="2 9"/>
<dbReference type="SUPFAM" id="SSF56672">
    <property type="entry name" value="DNA/RNA polymerases"/>
    <property type="match status" value="1"/>
</dbReference>
<keyword evidence="7" id="KW-1195">Viral transcription</keyword>
<reference evidence="11 12" key="1">
    <citation type="submission" date="2020-07" db="EMBL/GenBank/DDBJ databases">
        <authorList>
            <person name="Shneider M.M."/>
            <person name="Timoshina O.V."/>
            <person name="Evseev P.V."/>
            <person name="Shelenkov A.A."/>
            <person name="Mikhailova Y.V."/>
            <person name="Yanushevich Y."/>
            <person name="Shagin D.A."/>
            <person name="Miroshnikov K.A."/>
        </authorList>
    </citation>
    <scope>NUCLEOTIDE SEQUENCE [LARGE SCALE GENOMIC DNA]</scope>
</reference>
<dbReference type="InterPro" id="IPR002092">
    <property type="entry name" value="DNA-dir_Rpol_phage-type"/>
</dbReference>
<evidence type="ECO:0000256" key="6">
    <source>
        <dbReference type="ARBA" id="ARBA00023163"/>
    </source>
</evidence>
<keyword evidence="5 9" id="KW-0548">Nucleotidyltransferase</keyword>
<organism evidence="11 12">
    <name type="scientific">Acinetobacter phage Aristophanes</name>
    <dbReference type="NCBI Taxonomy" id="2759203"/>
    <lineage>
        <taxon>Viruses</taxon>
        <taxon>Duplodnaviria</taxon>
        <taxon>Heunggongvirae</taxon>
        <taxon>Uroviricota</taxon>
        <taxon>Caudoviricetes</taxon>
        <taxon>Autographivirales</taxon>
        <taxon>Autoscriptoviridae</taxon>
        <taxon>Beijerinckvirinae</taxon>
        <taxon>Aristophanesvirus</taxon>
        <taxon>Aristophanesvirus aristophanes</taxon>
    </lineage>
</organism>
<evidence type="ECO:0000259" key="10">
    <source>
        <dbReference type="PROSITE" id="PS50835"/>
    </source>
</evidence>
<dbReference type="Pfam" id="PF00940">
    <property type="entry name" value="RNA_pol"/>
    <property type="match status" value="1"/>
</dbReference>
<sequence>MQDLYQRQIELENEYSNASVAAGQQAVLDAFTQGRATDIGTGRILLAKAYEAAIESFSEFINKPSRGVLGKYKVLLRHATPEVLVMAGLREIISACAVPEPVVMQDVLRRIGKVIETETMLVFLDKLNPVYTKRTLEYLDSAGTKSINHRYRTLLTGTNNLGLKWEGWSMEERVGTANILLTHLYDTTGLFKWELNTSSQHYIVQPSSVLAKHFEDIQDAARAVVKYPPMLIKPRDWKSQYDGGYLTDWFQAQAPMCGLRFLKREQRDWILNTLENAQSAPVRDAMNKAQSTPYRINKQVLNVLREAVGTRLGILGLPSSQPRPKPVFPFPEGWLKEHATEAEMEQFKIWKEQMRVWYTNEAKRMGRKAGILSRLRELTRYQDEPELYFPTFIDWRGRMYFRSVLNPQSNDAVKGCLEFAEGKPLGAEGLFWLKVHVANSCGYDKHSPEIKAKWTEDNWEMIRDFINNPLDVDAPEPDTAFTLLQAGLALQSAYETGDPEGYVCHVPIAMDATCSGLQHLSALTRDTVGATYTNLIDNKSDKKSDIYMKVAEEAQSKLQELISDTVVQKFWSDREITRAMAKKPVMTLVYGSTLLSTIEGLALELSESGVEPIRNDEGRIAYSLNALAVPVGKALRQGVGNTVPKAVQIMSYLQMLVRKHKDRCMQWITPVGVPVVNWAEGDVVKQVSIRSMGVQAIYMRYHNGEYNTRIAANGIVPNFVHSMDSAHLCMTINDADCSILPIHDSFATHPSDVPEMHRALRSTFAKMYTDFTIEQLLDFNSIDQEKYPVPERGDLDIKTVNTAPYMFC</sequence>
<comment type="catalytic activity">
    <reaction evidence="8 9">
        <text>RNA(n) + a ribonucleoside 5'-triphosphate = RNA(n+1) + diphosphate</text>
        <dbReference type="Rhea" id="RHEA:21248"/>
        <dbReference type="Rhea" id="RHEA-COMP:14527"/>
        <dbReference type="Rhea" id="RHEA-COMP:17342"/>
        <dbReference type="ChEBI" id="CHEBI:33019"/>
        <dbReference type="ChEBI" id="CHEBI:61557"/>
        <dbReference type="ChEBI" id="CHEBI:140395"/>
        <dbReference type="EC" id="2.7.7.6"/>
    </reaction>
</comment>
<dbReference type="GO" id="GO:0019083">
    <property type="term" value="P:viral transcription"/>
    <property type="evidence" value="ECO:0007669"/>
    <property type="project" value="UniProtKB-KW"/>
</dbReference>
<gene>
    <name evidence="11" type="ORF">Aristophanes_00028</name>
</gene>
<evidence type="ECO:0000256" key="4">
    <source>
        <dbReference type="ARBA" id="ARBA00022679"/>
    </source>
</evidence>
<evidence type="ECO:0000256" key="7">
    <source>
        <dbReference type="ARBA" id="ARBA00023314"/>
    </source>
</evidence>
<feature type="domain" description="Ig-like" evidence="10">
    <location>
        <begin position="407"/>
        <end position="515"/>
    </location>
</feature>
<dbReference type="Gene3D" id="1.10.287.260">
    <property type="match status" value="1"/>
</dbReference>
<dbReference type="GO" id="GO:0003899">
    <property type="term" value="F:DNA-directed RNA polymerase activity"/>
    <property type="evidence" value="ECO:0007669"/>
    <property type="project" value="UniProtKB-EC"/>
</dbReference>
<dbReference type="InterPro" id="IPR037159">
    <property type="entry name" value="RNA_POL_N_sf"/>
</dbReference>
<dbReference type="InterPro" id="IPR029262">
    <property type="entry name" value="RPOL_N"/>
</dbReference>
<keyword evidence="3 9" id="KW-0240">DNA-directed RNA polymerase</keyword>
<dbReference type="EMBL" id="MT783706">
    <property type="protein sequence ID" value="QNO11452.1"/>
    <property type="molecule type" value="Genomic_DNA"/>
</dbReference>
<comment type="function">
    <text evidence="9">DNA-dependent RNA polymerase catalyzes the transcription of DNA into RNA using the four ribonucleoside triphosphates as substrates.</text>
</comment>
<evidence type="ECO:0000313" key="11">
    <source>
        <dbReference type="EMBL" id="QNO11452.1"/>
    </source>
</evidence>
<accession>A0A7G9VYN7</accession>
<evidence type="ECO:0000256" key="3">
    <source>
        <dbReference type="ARBA" id="ARBA00022478"/>
    </source>
</evidence>
<dbReference type="GO" id="GO:0000428">
    <property type="term" value="C:DNA-directed RNA polymerase complex"/>
    <property type="evidence" value="ECO:0007669"/>
    <property type="project" value="UniProtKB-KW"/>
</dbReference>
<dbReference type="PROSITE" id="PS00900">
    <property type="entry name" value="RNA_POL_PHAGE_1"/>
    <property type="match status" value="1"/>
</dbReference>
<evidence type="ECO:0000313" key="12">
    <source>
        <dbReference type="Proteomes" id="UP000516232"/>
    </source>
</evidence>
<dbReference type="Gene3D" id="1.10.150.20">
    <property type="entry name" value="5' to 3' exonuclease, C-terminal subdomain"/>
    <property type="match status" value="1"/>
</dbReference>